<evidence type="ECO:0000313" key="5">
    <source>
        <dbReference type="Proteomes" id="UP001161276"/>
    </source>
</evidence>
<comment type="caution">
    <text evidence="4">The sequence shown here is derived from an EMBL/GenBank/DDBJ whole genome shotgun (WGS) entry which is preliminary data.</text>
</comment>
<dbReference type="EMBL" id="JAOCKG010000009">
    <property type="protein sequence ID" value="MDH2052679.1"/>
    <property type="molecule type" value="Genomic_DNA"/>
</dbReference>
<proteinExistence type="predicted"/>
<organism evidence="4 5">
    <name type="scientific">Achromobacter marplatensis</name>
    <dbReference type="NCBI Taxonomy" id="470868"/>
    <lineage>
        <taxon>Bacteria</taxon>
        <taxon>Pseudomonadati</taxon>
        <taxon>Pseudomonadota</taxon>
        <taxon>Betaproteobacteria</taxon>
        <taxon>Burkholderiales</taxon>
        <taxon>Alcaligenaceae</taxon>
        <taxon>Achromobacter</taxon>
    </lineage>
</organism>
<dbReference type="EC" id="2.3.1.-" evidence="4"/>
<dbReference type="PANTHER" id="PTHR43420:SF3">
    <property type="entry name" value="N-ACETYLTRANSFERASE DOMAIN-CONTAINING PROTEIN"/>
    <property type="match status" value="1"/>
</dbReference>
<dbReference type="Gene3D" id="3.40.630.30">
    <property type="match status" value="1"/>
</dbReference>
<accession>A0AA42WC82</accession>
<dbReference type="Pfam" id="PF08445">
    <property type="entry name" value="FR47"/>
    <property type="match status" value="1"/>
</dbReference>
<evidence type="ECO:0000313" key="4">
    <source>
        <dbReference type="EMBL" id="MDH2052679.1"/>
    </source>
</evidence>
<evidence type="ECO:0000256" key="2">
    <source>
        <dbReference type="ARBA" id="ARBA00023315"/>
    </source>
</evidence>
<evidence type="ECO:0000259" key="3">
    <source>
        <dbReference type="PROSITE" id="PS51186"/>
    </source>
</evidence>
<dbReference type="GO" id="GO:0016747">
    <property type="term" value="F:acyltransferase activity, transferring groups other than amino-acyl groups"/>
    <property type="evidence" value="ECO:0007669"/>
    <property type="project" value="InterPro"/>
</dbReference>
<dbReference type="AlphaFoldDB" id="A0AA42WC82"/>
<keyword evidence="1 4" id="KW-0808">Transferase</keyword>
<dbReference type="SUPFAM" id="SSF55729">
    <property type="entry name" value="Acyl-CoA N-acyltransferases (Nat)"/>
    <property type="match status" value="1"/>
</dbReference>
<dbReference type="RefSeq" id="WP_280028172.1">
    <property type="nucleotide sequence ID" value="NZ_JAOCKG010000009.1"/>
</dbReference>
<dbReference type="PANTHER" id="PTHR43420">
    <property type="entry name" value="ACETYLTRANSFERASE"/>
    <property type="match status" value="1"/>
</dbReference>
<dbReference type="InterPro" id="IPR013653">
    <property type="entry name" value="GCN5-like_dom"/>
</dbReference>
<dbReference type="Proteomes" id="UP001161276">
    <property type="component" value="Unassembled WGS sequence"/>
</dbReference>
<reference evidence="4" key="1">
    <citation type="submission" date="2022-09" db="EMBL/GenBank/DDBJ databases">
        <title>Intensive care unit water sources are persistently colonized with multi-drug resistant bacteria and are the site of extensive horizontal gene transfer of antibiotic resistance genes.</title>
        <authorList>
            <person name="Diorio-Toth L."/>
        </authorList>
    </citation>
    <scope>NUCLEOTIDE SEQUENCE</scope>
    <source>
        <strain evidence="4">GD03676</strain>
    </source>
</reference>
<gene>
    <name evidence="4" type="ORF">N5K24_19915</name>
</gene>
<dbReference type="InterPro" id="IPR050680">
    <property type="entry name" value="YpeA/RimI_acetyltransf"/>
</dbReference>
<feature type="domain" description="N-acetyltransferase" evidence="3">
    <location>
        <begin position="103"/>
        <end position="234"/>
    </location>
</feature>
<keyword evidence="2 4" id="KW-0012">Acyltransferase</keyword>
<name>A0AA42WC82_9BURK</name>
<sequence length="234" mass="25171">MNTSPSHPLDNPVWNALAVAHAHLRQGDGLACRYLPDVAPFAALASEAAPAWEALAQLLPAGEQVAILAAGPITPDARFRSQPIGVLHQMTATAAASAADDAPDIVLLRSDDAADMLELTQATKPGPFCKRTHEMGRYIGIRNQGRLIAMAGERMRPEGHVEISAVCVDPAWRGKGIAARLIKRLQASIQERGDTPFLHVLGSNQNAIALYKRLGFTLRRTFFLTLIGQAECNV</sequence>
<dbReference type="InterPro" id="IPR000182">
    <property type="entry name" value="GNAT_dom"/>
</dbReference>
<dbReference type="InterPro" id="IPR016181">
    <property type="entry name" value="Acyl_CoA_acyltransferase"/>
</dbReference>
<protein>
    <submittedName>
        <fullName evidence="4">GNAT family N-acetyltransferase</fullName>
        <ecNumber evidence="4">2.3.1.-</ecNumber>
    </submittedName>
</protein>
<dbReference type="PROSITE" id="PS51186">
    <property type="entry name" value="GNAT"/>
    <property type="match status" value="1"/>
</dbReference>
<dbReference type="CDD" id="cd04301">
    <property type="entry name" value="NAT_SF"/>
    <property type="match status" value="1"/>
</dbReference>
<evidence type="ECO:0000256" key="1">
    <source>
        <dbReference type="ARBA" id="ARBA00022679"/>
    </source>
</evidence>